<reference evidence="2 3" key="1">
    <citation type="journal article" date="2018" name="Gigascience">
        <title>Genomes of trombidid mites reveal novel predicted allergens and laterally-transferred genes associated with secondary metabolism.</title>
        <authorList>
            <person name="Dong X."/>
            <person name="Chaisiri K."/>
            <person name="Xia D."/>
            <person name="Armstrong S.D."/>
            <person name="Fang Y."/>
            <person name="Donnelly M.J."/>
            <person name="Kadowaki T."/>
            <person name="McGarry J.W."/>
            <person name="Darby A.C."/>
            <person name="Makepeace B.L."/>
        </authorList>
    </citation>
    <scope>NUCLEOTIDE SEQUENCE [LARGE SCALE GENOMIC DNA]</scope>
    <source>
        <strain evidence="2">UoL-UT</strain>
    </source>
</reference>
<accession>A0A443RTI9</accession>
<name>A0A443RTI9_9ACAR</name>
<feature type="non-terminal residue" evidence="2">
    <location>
        <position position="44"/>
    </location>
</feature>
<comment type="caution">
    <text evidence="2">The sequence shown here is derived from an EMBL/GenBank/DDBJ whole genome shotgun (WGS) entry which is preliminary data.</text>
</comment>
<proteinExistence type="predicted"/>
<protein>
    <submittedName>
        <fullName evidence="2">Uncharacterized protein</fullName>
    </submittedName>
</protein>
<dbReference type="AlphaFoldDB" id="A0A443RTI9"/>
<dbReference type="EMBL" id="NCKV01038425">
    <property type="protein sequence ID" value="RWS18518.1"/>
    <property type="molecule type" value="Genomic_DNA"/>
</dbReference>
<keyword evidence="1" id="KW-1133">Transmembrane helix</keyword>
<evidence type="ECO:0000256" key="1">
    <source>
        <dbReference type="SAM" id="Phobius"/>
    </source>
</evidence>
<organism evidence="2 3">
    <name type="scientific">Leptotrombidium deliense</name>
    <dbReference type="NCBI Taxonomy" id="299467"/>
    <lineage>
        <taxon>Eukaryota</taxon>
        <taxon>Metazoa</taxon>
        <taxon>Ecdysozoa</taxon>
        <taxon>Arthropoda</taxon>
        <taxon>Chelicerata</taxon>
        <taxon>Arachnida</taxon>
        <taxon>Acari</taxon>
        <taxon>Acariformes</taxon>
        <taxon>Trombidiformes</taxon>
        <taxon>Prostigmata</taxon>
        <taxon>Anystina</taxon>
        <taxon>Parasitengona</taxon>
        <taxon>Trombiculoidea</taxon>
        <taxon>Trombiculidae</taxon>
        <taxon>Leptotrombidium</taxon>
    </lineage>
</organism>
<sequence length="44" mass="4622">MVGRVGGLITNTALSAALFIGVITTALTKADLRRQRALKNAIPK</sequence>
<evidence type="ECO:0000313" key="2">
    <source>
        <dbReference type="EMBL" id="RWS18518.1"/>
    </source>
</evidence>
<keyword evidence="1" id="KW-0472">Membrane</keyword>
<dbReference type="VEuPathDB" id="VectorBase:LDEU013522"/>
<feature type="transmembrane region" description="Helical" evidence="1">
    <location>
        <begin position="6"/>
        <end position="27"/>
    </location>
</feature>
<evidence type="ECO:0000313" key="3">
    <source>
        <dbReference type="Proteomes" id="UP000288716"/>
    </source>
</evidence>
<keyword evidence="3" id="KW-1185">Reference proteome</keyword>
<dbReference type="Proteomes" id="UP000288716">
    <property type="component" value="Unassembled WGS sequence"/>
</dbReference>
<gene>
    <name evidence="2" type="ORF">B4U80_02501</name>
</gene>
<keyword evidence="1" id="KW-0812">Transmembrane</keyword>